<dbReference type="RefSeq" id="WP_200322226.1">
    <property type="nucleotide sequence ID" value="NZ_JAENJH010000007.1"/>
</dbReference>
<comment type="caution">
    <text evidence="4">The sequence shown here is derived from an EMBL/GenBank/DDBJ whole genome shotgun (WGS) entry which is preliminary data.</text>
</comment>
<organism evidence="4 5">
    <name type="scientific">Prauserella cavernicola</name>
    <dbReference type="NCBI Taxonomy" id="2800127"/>
    <lineage>
        <taxon>Bacteria</taxon>
        <taxon>Bacillati</taxon>
        <taxon>Actinomycetota</taxon>
        <taxon>Actinomycetes</taxon>
        <taxon>Pseudonocardiales</taxon>
        <taxon>Pseudonocardiaceae</taxon>
        <taxon>Prauserella</taxon>
    </lineage>
</organism>
<feature type="domain" description="Alpha/beta hydrolase fold-3" evidence="2">
    <location>
        <begin position="33"/>
        <end position="141"/>
    </location>
</feature>
<evidence type="ECO:0000256" key="1">
    <source>
        <dbReference type="ARBA" id="ARBA00022801"/>
    </source>
</evidence>
<gene>
    <name evidence="4" type="ORF">JHE00_24615</name>
</gene>
<dbReference type="Gene3D" id="3.40.50.1820">
    <property type="entry name" value="alpha/beta hydrolase"/>
    <property type="match status" value="1"/>
</dbReference>
<evidence type="ECO:0000313" key="5">
    <source>
        <dbReference type="Proteomes" id="UP000635245"/>
    </source>
</evidence>
<dbReference type="Pfam" id="PF20434">
    <property type="entry name" value="BD-FAE"/>
    <property type="match status" value="1"/>
</dbReference>
<dbReference type="GO" id="GO:0016787">
    <property type="term" value="F:hydrolase activity"/>
    <property type="evidence" value="ECO:0007669"/>
    <property type="project" value="UniProtKB-KW"/>
</dbReference>
<proteinExistence type="predicted"/>
<dbReference type="EMBL" id="JAENJH010000007">
    <property type="protein sequence ID" value="MBK1787521.1"/>
    <property type="molecule type" value="Genomic_DNA"/>
</dbReference>
<dbReference type="InterPro" id="IPR013094">
    <property type="entry name" value="AB_hydrolase_3"/>
</dbReference>
<reference evidence="4" key="1">
    <citation type="submission" date="2020-12" db="EMBL/GenBank/DDBJ databases">
        <title>Prauserella sp. ASG 168, a novel actinomycete isolated from cave rock.</title>
        <authorList>
            <person name="Suriyachadkun C."/>
        </authorList>
    </citation>
    <scope>NUCLEOTIDE SEQUENCE</scope>
    <source>
        <strain evidence="4">ASG 168</strain>
    </source>
</reference>
<dbReference type="AlphaFoldDB" id="A0A934QVX4"/>
<dbReference type="InterPro" id="IPR029058">
    <property type="entry name" value="AB_hydrolase_fold"/>
</dbReference>
<dbReference type="Proteomes" id="UP000635245">
    <property type="component" value="Unassembled WGS sequence"/>
</dbReference>
<keyword evidence="1 4" id="KW-0378">Hydrolase</keyword>
<dbReference type="InterPro" id="IPR050300">
    <property type="entry name" value="GDXG_lipolytic_enzyme"/>
</dbReference>
<name>A0A934QVX4_9PSEU</name>
<evidence type="ECO:0000313" key="4">
    <source>
        <dbReference type="EMBL" id="MBK1787521.1"/>
    </source>
</evidence>
<protein>
    <submittedName>
        <fullName evidence="4">Alpha/beta fold hydrolase</fullName>
    </submittedName>
</protein>
<evidence type="ECO:0000259" key="3">
    <source>
        <dbReference type="Pfam" id="PF20434"/>
    </source>
</evidence>
<dbReference type="InterPro" id="IPR049492">
    <property type="entry name" value="BD-FAE-like_dom"/>
</dbReference>
<evidence type="ECO:0000259" key="2">
    <source>
        <dbReference type="Pfam" id="PF07859"/>
    </source>
</evidence>
<keyword evidence="5" id="KW-1185">Reference proteome</keyword>
<dbReference type="PANTHER" id="PTHR48081">
    <property type="entry name" value="AB HYDROLASE SUPERFAMILY PROTEIN C4A8.06C"/>
    <property type="match status" value="1"/>
</dbReference>
<sequence length="256" mass="27973">MREIPYRTIGNRTLLLRVSPPWEAAGSPAPAAVFYHGGGWVKGHWTQFEPQAARLNALGVLTVLVEYRTEGPVAANEDAVAAMNAVVERSPELGCDPSRIVAIGGSAGGQLALATAVLKLPNTNPDHRPAALVLLNPVTNTAGEFPVGFGRNHFNDDDHALRYSPLQHVDENTPPTLVLHGTADSAVHHQSSVEFVEKVNRSGGQAELVLYDDQRHGFFNPRSTEPRQPGNPDDEYFERTTQEMERFVRRMVANNA</sequence>
<accession>A0A934QVX4</accession>
<dbReference type="SUPFAM" id="SSF53474">
    <property type="entry name" value="alpha/beta-Hydrolases"/>
    <property type="match status" value="1"/>
</dbReference>
<feature type="domain" description="BD-FAE-like" evidence="3">
    <location>
        <begin position="149"/>
        <end position="198"/>
    </location>
</feature>
<dbReference type="Pfam" id="PF07859">
    <property type="entry name" value="Abhydrolase_3"/>
    <property type="match status" value="1"/>
</dbReference>